<evidence type="ECO:0000256" key="4">
    <source>
        <dbReference type="ARBA" id="ARBA00022989"/>
    </source>
</evidence>
<dbReference type="PANTHER" id="PTHR43478">
    <property type="entry name" value="NA+/H+ ANTIPORTER-RELATED"/>
    <property type="match status" value="1"/>
</dbReference>
<feature type="transmembrane region" description="Helical" evidence="6">
    <location>
        <begin position="282"/>
        <end position="306"/>
    </location>
</feature>
<comment type="subcellular location">
    <subcellularLocation>
        <location evidence="1">Cell membrane</location>
        <topology evidence="1">Multi-pass membrane protein</topology>
    </subcellularLocation>
</comment>
<evidence type="ECO:0000256" key="7">
    <source>
        <dbReference type="SAM" id="SignalP"/>
    </source>
</evidence>
<accession>A0ABV1EQL3</accession>
<feature type="chain" id="PRO_5045453466" evidence="7">
    <location>
        <begin position="30"/>
        <end position="558"/>
    </location>
</feature>
<organism evidence="9 10">
    <name type="scientific">Flavonifractor hominis</name>
    <dbReference type="NCBI Taxonomy" id="3133178"/>
    <lineage>
        <taxon>Bacteria</taxon>
        <taxon>Bacillati</taxon>
        <taxon>Bacillota</taxon>
        <taxon>Clostridia</taxon>
        <taxon>Eubacteriales</taxon>
        <taxon>Oscillospiraceae</taxon>
        <taxon>Flavonifractor</taxon>
    </lineage>
</organism>
<dbReference type="EMBL" id="JBBMFT010000006">
    <property type="protein sequence ID" value="MEQ2456903.1"/>
    <property type="molecule type" value="Genomic_DNA"/>
</dbReference>
<feature type="transmembrane region" description="Helical" evidence="6">
    <location>
        <begin position="404"/>
        <end position="422"/>
    </location>
</feature>
<evidence type="ECO:0000259" key="8">
    <source>
        <dbReference type="Pfam" id="PF03553"/>
    </source>
</evidence>
<feature type="transmembrane region" description="Helical" evidence="6">
    <location>
        <begin position="224"/>
        <end position="243"/>
    </location>
</feature>
<keyword evidence="5 6" id="KW-0472">Membrane</keyword>
<dbReference type="Pfam" id="PF03553">
    <property type="entry name" value="Na_H_antiporter"/>
    <property type="match status" value="1"/>
</dbReference>
<keyword evidence="2" id="KW-1003">Cell membrane</keyword>
<feature type="domain" description="Na+/H+ antiporter NhaC-like C-terminal" evidence="8">
    <location>
        <begin position="191"/>
        <end position="521"/>
    </location>
</feature>
<feature type="transmembrane region" description="Helical" evidence="6">
    <location>
        <begin position="139"/>
        <end position="157"/>
    </location>
</feature>
<feature type="transmembrane region" description="Helical" evidence="6">
    <location>
        <begin position="367"/>
        <end position="384"/>
    </location>
</feature>
<keyword evidence="7" id="KW-0732">Signal</keyword>
<feature type="transmembrane region" description="Helical" evidence="6">
    <location>
        <begin position="525"/>
        <end position="547"/>
    </location>
</feature>
<sequence length="558" mass="59807">MNSPRMRRFGKFLLVVFALACVLTTVAFAEGDAEQASAVFGTIASLLPPVVAIVLALITKEVYSSLFVGIIVGCFLQVNGNPVDAFQFFVDHLCSNAGGNMGILMFLVILGTMVALMIRAGGSKAYGDWAVSHIKTKSGALWSTFILAIVLGVDDYFNNLTTGNVMRPVTDGHHISRAKLSYMCDATAAPVCIMMPVSSWAAAVTGVIGNEEVGFQIFLRAIPYNYYAILTLVFIIMMTCLNIDYGPMRTHEVNASKGDLYTTPERPFADAKEMKFNPDGKVIDLVIPVIILVIGCISAMMYVGYQGIAGTETPVTLVNMFANTDAFSALPFGSLIALIINLVYFMVRRSMKFTELMDCLPEGFKQMVPAILILCLAWTIGDVTKGLGAPEFVAGIVDQLGHSLYSLLPAVVFIIAAFLGFATGTSWGTFSILLPIVIPVFSGGVAAVDLSVGDLNNNLLMIAIAATLGGAVMGDHCSPISDTTIMASSGAQCYHLNHVATQLPYALTVAAVAFVNYIITAFIKVPYICLPIAIVSMVVVMIIIGMLNHSMSRHSQRD</sequence>
<evidence type="ECO:0000256" key="6">
    <source>
        <dbReference type="SAM" id="Phobius"/>
    </source>
</evidence>
<feature type="transmembrane region" description="Helical" evidence="6">
    <location>
        <begin position="63"/>
        <end position="80"/>
    </location>
</feature>
<evidence type="ECO:0000256" key="3">
    <source>
        <dbReference type="ARBA" id="ARBA00022692"/>
    </source>
</evidence>
<keyword evidence="10" id="KW-1185">Reference proteome</keyword>
<feature type="transmembrane region" description="Helical" evidence="6">
    <location>
        <begin position="39"/>
        <end position="58"/>
    </location>
</feature>
<dbReference type="PANTHER" id="PTHR43478:SF1">
    <property type="entry name" value="NA+_H+ ANTIPORTER NHAC-LIKE C-TERMINAL DOMAIN-CONTAINING PROTEIN"/>
    <property type="match status" value="1"/>
</dbReference>
<evidence type="ECO:0000313" key="9">
    <source>
        <dbReference type="EMBL" id="MEQ2456903.1"/>
    </source>
</evidence>
<evidence type="ECO:0000313" key="10">
    <source>
        <dbReference type="Proteomes" id="UP001440599"/>
    </source>
</evidence>
<protein>
    <submittedName>
        <fullName evidence="9">Na+/H+ antiporter NhaC family protein</fullName>
    </submittedName>
</protein>
<evidence type="ECO:0000256" key="1">
    <source>
        <dbReference type="ARBA" id="ARBA00004651"/>
    </source>
</evidence>
<name>A0ABV1EQL3_9FIRM</name>
<keyword evidence="3 6" id="KW-0812">Transmembrane</keyword>
<dbReference type="RefSeq" id="WP_349140633.1">
    <property type="nucleotide sequence ID" value="NZ_JBBMFT010000006.1"/>
</dbReference>
<proteinExistence type="predicted"/>
<feature type="signal peptide" evidence="7">
    <location>
        <begin position="1"/>
        <end position="29"/>
    </location>
</feature>
<feature type="transmembrane region" description="Helical" evidence="6">
    <location>
        <begin position="499"/>
        <end position="519"/>
    </location>
</feature>
<feature type="transmembrane region" description="Helical" evidence="6">
    <location>
        <begin position="459"/>
        <end position="478"/>
    </location>
</feature>
<keyword evidence="4 6" id="KW-1133">Transmembrane helix</keyword>
<gene>
    <name evidence="9" type="ORF">WMO45_10240</name>
</gene>
<dbReference type="Proteomes" id="UP001440599">
    <property type="component" value="Unassembled WGS sequence"/>
</dbReference>
<evidence type="ECO:0000256" key="5">
    <source>
        <dbReference type="ARBA" id="ARBA00023136"/>
    </source>
</evidence>
<feature type="transmembrane region" description="Helical" evidence="6">
    <location>
        <begin position="100"/>
        <end position="118"/>
    </location>
</feature>
<comment type="caution">
    <text evidence="9">The sequence shown here is derived from an EMBL/GenBank/DDBJ whole genome shotgun (WGS) entry which is preliminary data.</text>
</comment>
<feature type="transmembrane region" description="Helical" evidence="6">
    <location>
        <begin position="326"/>
        <end position="347"/>
    </location>
</feature>
<feature type="transmembrane region" description="Helical" evidence="6">
    <location>
        <begin position="429"/>
        <end position="447"/>
    </location>
</feature>
<dbReference type="InterPro" id="IPR018461">
    <property type="entry name" value="Na/H_Antiport_NhaC-like_C"/>
</dbReference>
<reference evidence="9 10" key="1">
    <citation type="submission" date="2024-03" db="EMBL/GenBank/DDBJ databases">
        <title>Human intestinal bacterial collection.</title>
        <authorList>
            <person name="Pauvert C."/>
            <person name="Hitch T.C.A."/>
            <person name="Clavel T."/>
        </authorList>
    </citation>
    <scope>NUCLEOTIDE SEQUENCE [LARGE SCALE GENOMIC DNA]</scope>
    <source>
        <strain evidence="9 10">CLA-AP-H34</strain>
    </source>
</reference>
<evidence type="ECO:0000256" key="2">
    <source>
        <dbReference type="ARBA" id="ARBA00022475"/>
    </source>
</evidence>